<dbReference type="InterPro" id="IPR012334">
    <property type="entry name" value="Pectin_lyas_fold"/>
</dbReference>
<dbReference type="eggNOG" id="ENOG5030HNB">
    <property type="taxonomic scope" value="Bacteria"/>
</dbReference>
<dbReference type="EMBL" id="ATHI01000031">
    <property type="protein sequence ID" value="EPR30578.1"/>
    <property type="molecule type" value="Genomic_DNA"/>
</dbReference>
<dbReference type="Proteomes" id="UP000014975">
    <property type="component" value="Unassembled WGS sequence"/>
</dbReference>
<name>S7UEB8_9BACT</name>
<proteinExistence type="predicted"/>
<sequence length="608" mass="65167">MMHGHGPLGRMAVCLFCLLAGFWGGAPVRAESLPVDIAAQIPAPVTSPNRFGLSGDDAWLGAGQKMVAVKPRKRVVEITAPGTLDQPHTEYKLMNDVEADGTAFRIVKNNITLNLNGHTVTYGRNPTEEQAYGVCFTDQWTFEDVAVLNGAIIQAEPYADGALGKKWGLPYGSGFCPIYGMSLKGAEFAGLHLVYGGKDLSGIFAKGRLHIHHNTIEDRGHGVTNRHRGLAAIEGGSNGMRAHNNLILRARHNGIRAGKNCEIHRNIVFIDSEATNSAGIAAGGEIRENKIVAKGVHPLGFYLGGDVVGEGAKYVGNYVIAQNTRHSVEYGSAGAACLRLQWGDDIHVADNVFILQAENRADGFKSWGRALMVSLSEAGRKALFENNLIVAMGKDGMGKAAGIAVVANNQSSDLVFRNNIVVSTWADVLLADSYGHADGFPRFEDNTFMRAVHAPEFVTIRSQYSERPSTGVFVGTRFSGGASFEDVDLEFGGTGLKEIAVAARLEVAVAGEDGRPVAQAAVSIADVEGAEVFSGTTDDRGRVVAEIVQYRLTNRDKGKLNRIVGRLSGRDSWLSPHTPHEVTASSNGRAARARVEVDGDSRLDLTLR</sequence>
<dbReference type="Gene3D" id="2.160.20.10">
    <property type="entry name" value="Single-stranded right-handed beta-helix, Pectin lyase-like"/>
    <property type="match status" value="1"/>
</dbReference>
<dbReference type="STRING" id="1121439.dsat_1300"/>
<gene>
    <name evidence="2" type="ORF">dsat_1300</name>
</gene>
<evidence type="ECO:0000313" key="3">
    <source>
        <dbReference type="Proteomes" id="UP000014975"/>
    </source>
</evidence>
<reference evidence="2 3" key="1">
    <citation type="journal article" date="2013" name="Genome Announc.">
        <title>Draft genome sequences for three mercury-methylating, sulfate-reducing bacteria.</title>
        <authorList>
            <person name="Brown S.D."/>
            <person name="Hurt R.A.Jr."/>
            <person name="Gilmour C.C."/>
            <person name="Elias D.A."/>
        </authorList>
    </citation>
    <scope>NUCLEOTIDE SEQUENCE [LARGE SCALE GENOMIC DNA]</scope>
    <source>
        <strain evidence="2 3">DSM 16529</strain>
    </source>
</reference>
<evidence type="ECO:0008006" key="4">
    <source>
        <dbReference type="Google" id="ProtNLM"/>
    </source>
</evidence>
<dbReference type="SUPFAM" id="SSF51126">
    <property type="entry name" value="Pectin lyase-like"/>
    <property type="match status" value="1"/>
</dbReference>
<protein>
    <recommendedName>
        <fullName evidence="4">Right handed beta helix domain-containing protein</fullName>
    </recommendedName>
</protein>
<organism evidence="2 3">
    <name type="scientific">Alkalidesulfovibrio alkalitolerans DSM 16529</name>
    <dbReference type="NCBI Taxonomy" id="1121439"/>
    <lineage>
        <taxon>Bacteria</taxon>
        <taxon>Pseudomonadati</taxon>
        <taxon>Thermodesulfobacteriota</taxon>
        <taxon>Desulfovibrionia</taxon>
        <taxon>Desulfovibrionales</taxon>
        <taxon>Desulfovibrionaceae</taxon>
        <taxon>Alkalidesulfovibrio</taxon>
    </lineage>
</organism>
<dbReference type="PATRIC" id="fig|1121439.3.peg.2684"/>
<evidence type="ECO:0000313" key="2">
    <source>
        <dbReference type="EMBL" id="EPR30578.1"/>
    </source>
</evidence>
<comment type="caution">
    <text evidence="2">The sequence shown here is derived from an EMBL/GenBank/DDBJ whole genome shotgun (WGS) entry which is preliminary data.</text>
</comment>
<feature type="region of interest" description="Disordered" evidence="1">
    <location>
        <begin position="571"/>
        <end position="595"/>
    </location>
</feature>
<evidence type="ECO:0000256" key="1">
    <source>
        <dbReference type="SAM" id="MobiDB-lite"/>
    </source>
</evidence>
<accession>S7UEB8</accession>
<dbReference type="InterPro" id="IPR011050">
    <property type="entry name" value="Pectin_lyase_fold/virulence"/>
</dbReference>
<dbReference type="AlphaFoldDB" id="S7UEB8"/>
<keyword evidence="3" id="KW-1185">Reference proteome</keyword>